<dbReference type="Pfam" id="PF00587">
    <property type="entry name" value="tRNA-synt_2b"/>
    <property type="match status" value="1"/>
</dbReference>
<dbReference type="Gene3D" id="3.40.50.800">
    <property type="entry name" value="Anticodon-binding domain"/>
    <property type="match status" value="1"/>
</dbReference>
<evidence type="ECO:0000256" key="4">
    <source>
        <dbReference type="ARBA" id="ARBA00022598"/>
    </source>
</evidence>
<keyword evidence="16" id="KW-0378">Hydrolase</keyword>
<evidence type="ECO:0000256" key="13">
    <source>
        <dbReference type="HAMAP-Rule" id="MF_00184"/>
    </source>
</evidence>
<dbReference type="SMR" id="A0AB36TFJ6"/>
<dbReference type="PRINTS" id="PR01047">
    <property type="entry name" value="TRNASYNTHTHR"/>
</dbReference>
<evidence type="ECO:0000256" key="3">
    <source>
        <dbReference type="ARBA" id="ARBA00022555"/>
    </source>
</evidence>
<keyword evidence="3 13" id="KW-0820">tRNA-binding</keyword>
<evidence type="ECO:0000259" key="14">
    <source>
        <dbReference type="PROSITE" id="PS50862"/>
    </source>
</evidence>
<dbReference type="SUPFAM" id="SSF52954">
    <property type="entry name" value="Class II aaRS ABD-related"/>
    <property type="match status" value="1"/>
</dbReference>
<dbReference type="GO" id="GO:0000049">
    <property type="term" value="F:tRNA binding"/>
    <property type="evidence" value="ECO:0007669"/>
    <property type="project" value="UniProtKB-KW"/>
</dbReference>
<dbReference type="Gene3D" id="3.30.980.10">
    <property type="entry name" value="Threonyl-trna Synthetase, Chain A, domain 2"/>
    <property type="match status" value="1"/>
</dbReference>
<dbReference type="GO" id="GO:0005737">
    <property type="term" value="C:cytoplasm"/>
    <property type="evidence" value="ECO:0007669"/>
    <property type="project" value="UniProtKB-SubCell"/>
</dbReference>
<dbReference type="Gene3D" id="3.30.930.10">
    <property type="entry name" value="Bira Bifunctional Protein, Domain 2"/>
    <property type="match status" value="1"/>
</dbReference>
<comment type="subcellular location">
    <subcellularLocation>
        <location evidence="13">Cytoplasm</location>
    </subcellularLocation>
</comment>
<comment type="catalytic activity">
    <reaction evidence="12 13">
        <text>tRNA(Thr) + L-threonine + ATP = L-threonyl-tRNA(Thr) + AMP + diphosphate + H(+)</text>
        <dbReference type="Rhea" id="RHEA:24624"/>
        <dbReference type="Rhea" id="RHEA-COMP:9670"/>
        <dbReference type="Rhea" id="RHEA-COMP:9704"/>
        <dbReference type="ChEBI" id="CHEBI:15378"/>
        <dbReference type="ChEBI" id="CHEBI:30616"/>
        <dbReference type="ChEBI" id="CHEBI:33019"/>
        <dbReference type="ChEBI" id="CHEBI:57926"/>
        <dbReference type="ChEBI" id="CHEBI:78442"/>
        <dbReference type="ChEBI" id="CHEBI:78534"/>
        <dbReference type="ChEBI" id="CHEBI:456215"/>
        <dbReference type="EC" id="6.1.1.3"/>
    </reaction>
</comment>
<name>A0AB36TFJ6_ACETH</name>
<evidence type="ECO:0000256" key="9">
    <source>
        <dbReference type="ARBA" id="ARBA00022884"/>
    </source>
</evidence>
<dbReference type="FunFam" id="3.30.930.10:FF:000002">
    <property type="entry name" value="Threonine--tRNA ligase"/>
    <property type="match status" value="1"/>
</dbReference>
<dbReference type="InterPro" id="IPR002314">
    <property type="entry name" value="aa-tRNA-synt_IIb"/>
</dbReference>
<dbReference type="EMBL" id="PDBW01000001">
    <property type="protein sequence ID" value="PFH02306.1"/>
    <property type="molecule type" value="Genomic_DNA"/>
</dbReference>
<feature type="domain" description="TGS" evidence="15">
    <location>
        <begin position="1"/>
        <end position="61"/>
    </location>
</feature>
<dbReference type="CDD" id="cd01667">
    <property type="entry name" value="TGS_ThrRS"/>
    <property type="match status" value="1"/>
</dbReference>
<evidence type="ECO:0000256" key="7">
    <source>
        <dbReference type="ARBA" id="ARBA00022833"/>
    </source>
</evidence>
<dbReference type="GO" id="GO:0016787">
    <property type="term" value="F:hydrolase activity"/>
    <property type="evidence" value="ECO:0007669"/>
    <property type="project" value="UniProtKB-KW"/>
</dbReference>
<evidence type="ECO:0000256" key="10">
    <source>
        <dbReference type="ARBA" id="ARBA00022917"/>
    </source>
</evidence>
<gene>
    <name evidence="13" type="primary">thrS</name>
    <name evidence="16" type="ORF">M972_111075</name>
</gene>
<evidence type="ECO:0000256" key="6">
    <source>
        <dbReference type="ARBA" id="ARBA00022741"/>
    </source>
</evidence>
<keyword evidence="8 13" id="KW-0067">ATP-binding</keyword>
<dbReference type="FunFam" id="3.30.54.20:FF:000002">
    <property type="entry name" value="Threonine--tRNA ligase"/>
    <property type="match status" value="1"/>
</dbReference>
<proteinExistence type="inferred from homology"/>
<dbReference type="InterPro" id="IPR002320">
    <property type="entry name" value="Thr-tRNA-ligase_IIa"/>
</dbReference>
<dbReference type="InterPro" id="IPR012676">
    <property type="entry name" value="TGS-like"/>
</dbReference>
<dbReference type="FunFam" id="3.40.50.800:FF:000001">
    <property type="entry name" value="Threonine--tRNA ligase"/>
    <property type="match status" value="1"/>
</dbReference>
<dbReference type="SUPFAM" id="SSF81271">
    <property type="entry name" value="TGS-like"/>
    <property type="match status" value="1"/>
</dbReference>
<dbReference type="NCBIfam" id="TIGR00418">
    <property type="entry name" value="thrS"/>
    <property type="match status" value="1"/>
</dbReference>
<comment type="caution">
    <text evidence="13">Lacks conserved residue(s) required for the propagation of feature annotation.</text>
</comment>
<dbReference type="InterPro" id="IPR012947">
    <property type="entry name" value="tRNA_SAD"/>
</dbReference>
<dbReference type="InterPro" id="IPR036621">
    <property type="entry name" value="Anticodon-bd_dom_sf"/>
</dbReference>
<dbReference type="GO" id="GO:0016740">
    <property type="term" value="F:transferase activity"/>
    <property type="evidence" value="ECO:0007669"/>
    <property type="project" value="UniProtKB-ARBA"/>
</dbReference>
<evidence type="ECO:0000256" key="5">
    <source>
        <dbReference type="ARBA" id="ARBA00022723"/>
    </source>
</evidence>
<evidence type="ECO:0000256" key="1">
    <source>
        <dbReference type="ARBA" id="ARBA00008226"/>
    </source>
</evidence>
<dbReference type="Pfam" id="PF03129">
    <property type="entry name" value="HGTP_anticodon"/>
    <property type="match status" value="1"/>
</dbReference>
<dbReference type="Gene3D" id="3.30.54.20">
    <property type="match status" value="1"/>
</dbReference>
<dbReference type="CDD" id="cd00771">
    <property type="entry name" value="ThrRS_core"/>
    <property type="match status" value="1"/>
</dbReference>
<dbReference type="InterPro" id="IPR006195">
    <property type="entry name" value="aa-tRNA-synth_II"/>
</dbReference>
<comment type="similarity">
    <text evidence="1 13">Belongs to the class-II aminoacyl-tRNA synthetase family.</text>
</comment>
<dbReference type="PROSITE" id="PS51880">
    <property type="entry name" value="TGS"/>
    <property type="match status" value="1"/>
</dbReference>
<dbReference type="HAMAP" id="MF_00184">
    <property type="entry name" value="Thr_tRNA_synth"/>
    <property type="match status" value="1"/>
</dbReference>
<feature type="binding site" evidence="13">
    <location>
        <position position="384"/>
    </location>
    <ligand>
        <name>Zn(2+)</name>
        <dbReference type="ChEBI" id="CHEBI:29105"/>
        <note>catalytic</note>
    </ligand>
</feature>
<keyword evidence="5 13" id="KW-0479">Metal-binding</keyword>
<dbReference type="CDD" id="cd00860">
    <property type="entry name" value="ThrRS_anticodon"/>
    <property type="match status" value="1"/>
</dbReference>
<dbReference type="InterPro" id="IPR033728">
    <property type="entry name" value="ThrRS_core"/>
</dbReference>
<dbReference type="InterPro" id="IPR047246">
    <property type="entry name" value="ThrRS_anticodon"/>
</dbReference>
<evidence type="ECO:0000256" key="12">
    <source>
        <dbReference type="ARBA" id="ARBA00049515"/>
    </source>
</evidence>
<dbReference type="GO" id="GO:0140096">
    <property type="term" value="F:catalytic activity, acting on a protein"/>
    <property type="evidence" value="ECO:0007669"/>
    <property type="project" value="UniProtKB-ARBA"/>
</dbReference>
<evidence type="ECO:0000259" key="15">
    <source>
        <dbReference type="PROSITE" id="PS51880"/>
    </source>
</evidence>
<dbReference type="InterPro" id="IPR004154">
    <property type="entry name" value="Anticodon-bd"/>
</dbReference>
<reference evidence="16 17" key="1">
    <citation type="submission" date="2017-09" db="EMBL/GenBank/DDBJ databases">
        <title>Evaluation of Pacific Biosciences Sequencing Technology to Finishing C. thermocellum Genome Sequences.</title>
        <authorList>
            <person name="Brown S."/>
        </authorList>
    </citation>
    <scope>NUCLEOTIDE SEQUENCE [LARGE SCALE GENOMIC DNA]</scope>
    <source>
        <strain evidence="16 17">AD2</strain>
    </source>
</reference>
<dbReference type="InterPro" id="IPR018163">
    <property type="entry name" value="Thr/Ala-tRNA-synth_IIc_edit"/>
</dbReference>
<dbReference type="Gene3D" id="3.10.20.30">
    <property type="match status" value="1"/>
</dbReference>
<dbReference type="InterPro" id="IPR004095">
    <property type="entry name" value="TGS"/>
</dbReference>
<dbReference type="AlphaFoldDB" id="A0AB36TFJ6"/>
<dbReference type="FunFam" id="3.10.20.30:FF:000005">
    <property type="entry name" value="Threonine--tRNA ligase"/>
    <property type="match status" value="1"/>
</dbReference>
<feature type="binding site" evidence="13">
    <location>
        <position position="509"/>
    </location>
    <ligand>
        <name>Zn(2+)</name>
        <dbReference type="ChEBI" id="CHEBI:29105"/>
        <note>catalytic</note>
    </ligand>
</feature>
<keyword evidence="4 13" id="KW-0436">Ligase</keyword>
<evidence type="ECO:0000313" key="17">
    <source>
        <dbReference type="Proteomes" id="UP000223596"/>
    </source>
</evidence>
<dbReference type="GO" id="GO:0006435">
    <property type="term" value="P:threonyl-tRNA aminoacylation"/>
    <property type="evidence" value="ECO:0007669"/>
    <property type="project" value="UniProtKB-UniRule"/>
</dbReference>
<comment type="cofactor">
    <cofactor evidence="13">
        <name>Zn(2+)</name>
        <dbReference type="ChEBI" id="CHEBI:29105"/>
    </cofactor>
    <text evidence="13">Binds 1 zinc ion per subunit.</text>
</comment>
<organism evidence="16 17">
    <name type="scientific">Acetivibrio thermocellus AD2</name>
    <dbReference type="NCBI Taxonomy" id="1138384"/>
    <lineage>
        <taxon>Bacteria</taxon>
        <taxon>Bacillati</taxon>
        <taxon>Bacillota</taxon>
        <taxon>Clostridia</taxon>
        <taxon>Eubacteriales</taxon>
        <taxon>Oscillospiraceae</taxon>
        <taxon>Acetivibrio</taxon>
    </lineage>
</organism>
<keyword evidence="9 13" id="KW-0694">RNA-binding</keyword>
<evidence type="ECO:0000256" key="8">
    <source>
        <dbReference type="ARBA" id="ARBA00022840"/>
    </source>
</evidence>
<dbReference type="SUPFAM" id="SSF55681">
    <property type="entry name" value="Class II aaRS and biotin synthetases"/>
    <property type="match status" value="1"/>
</dbReference>
<keyword evidence="10 13" id="KW-0648">Protein biosynthesis</keyword>
<feature type="domain" description="Aminoacyl-transfer RNA synthetases class-II family profile" evidence="14">
    <location>
        <begin position="267"/>
        <end position="532"/>
    </location>
</feature>
<keyword evidence="2 13" id="KW-0963">Cytoplasm</keyword>
<dbReference type="GO" id="GO:0005524">
    <property type="term" value="F:ATP binding"/>
    <property type="evidence" value="ECO:0007669"/>
    <property type="project" value="UniProtKB-UniRule"/>
</dbReference>
<dbReference type="InterPro" id="IPR045864">
    <property type="entry name" value="aa-tRNA-synth_II/BPL/LPL"/>
</dbReference>
<evidence type="ECO:0000256" key="11">
    <source>
        <dbReference type="ARBA" id="ARBA00023146"/>
    </source>
</evidence>
<dbReference type="GeneID" id="35804631"/>
<dbReference type="GO" id="GO:0004829">
    <property type="term" value="F:threonine-tRNA ligase activity"/>
    <property type="evidence" value="ECO:0007669"/>
    <property type="project" value="UniProtKB-UniRule"/>
</dbReference>
<keyword evidence="7 13" id="KW-0862">Zinc</keyword>
<dbReference type="SMART" id="SM00863">
    <property type="entry name" value="tRNA_SAD"/>
    <property type="match status" value="1"/>
</dbReference>
<evidence type="ECO:0000256" key="2">
    <source>
        <dbReference type="ARBA" id="ARBA00022490"/>
    </source>
</evidence>
<evidence type="ECO:0000313" key="16">
    <source>
        <dbReference type="EMBL" id="PFH02306.1"/>
    </source>
</evidence>
<dbReference type="GO" id="GO:0046872">
    <property type="term" value="F:metal ion binding"/>
    <property type="evidence" value="ECO:0007669"/>
    <property type="project" value="UniProtKB-KW"/>
</dbReference>
<dbReference type="PROSITE" id="PS50862">
    <property type="entry name" value="AA_TRNA_LIGASE_II"/>
    <property type="match status" value="1"/>
</dbReference>
<feature type="binding site" evidence="13">
    <location>
        <position position="333"/>
    </location>
    <ligand>
        <name>Zn(2+)</name>
        <dbReference type="ChEBI" id="CHEBI:29105"/>
        <note>catalytic</note>
    </ligand>
</feature>
<dbReference type="Pfam" id="PF07973">
    <property type="entry name" value="tRNA_SAD"/>
    <property type="match status" value="1"/>
</dbReference>
<dbReference type="InterPro" id="IPR012675">
    <property type="entry name" value="Beta-grasp_dom_sf"/>
</dbReference>
<dbReference type="EC" id="6.1.1.3" evidence="13"/>
<protein>
    <recommendedName>
        <fullName evidence="13">Threonine--tRNA ligase</fullName>
        <ecNumber evidence="13">6.1.1.3</ecNumber>
    </recommendedName>
    <alternativeName>
        <fullName evidence="13">Threonyl-tRNA synthetase</fullName>
        <shortName evidence="13">ThrRS</shortName>
    </alternativeName>
</protein>
<keyword evidence="11 13" id="KW-0030">Aminoacyl-tRNA synthetase</keyword>
<dbReference type="FunFam" id="3.30.980.10:FF:000005">
    <property type="entry name" value="Threonyl-tRNA synthetase, mitochondrial"/>
    <property type="match status" value="1"/>
</dbReference>
<dbReference type="Proteomes" id="UP000223596">
    <property type="component" value="Unassembled WGS sequence"/>
</dbReference>
<dbReference type="PANTHER" id="PTHR11451">
    <property type="entry name" value="THREONINE-TRNA LIGASE"/>
    <property type="match status" value="1"/>
</dbReference>
<comment type="subunit">
    <text evidence="13">Homodimer.</text>
</comment>
<dbReference type="Pfam" id="PF02824">
    <property type="entry name" value="TGS"/>
    <property type="match status" value="1"/>
</dbReference>
<dbReference type="RefSeq" id="WP_003519104.1">
    <property type="nucleotide sequence ID" value="NZ_CP013828.1"/>
</dbReference>
<keyword evidence="6 13" id="KW-0547">Nucleotide-binding</keyword>
<accession>A0AB36TFJ6</accession>
<dbReference type="SUPFAM" id="SSF55186">
    <property type="entry name" value="ThrRS/AlaRS common domain"/>
    <property type="match status" value="1"/>
</dbReference>
<dbReference type="PANTHER" id="PTHR11451:SF44">
    <property type="entry name" value="THREONINE--TRNA LIGASE, CHLOROPLASTIC_MITOCHONDRIAL 2"/>
    <property type="match status" value="1"/>
</dbReference>
<sequence>MIKITLKDGSVREYNEGITIKEVAESISAGLARVALAGEVNGEVKDLSYPLENDCTLNLLTFDDEGGRDAYRHTTSHILAQAVKRLYPDAKLAIGPAIENGFYYDFDVEKPFSVEDLEKIEEEMKKIIKEDYKLERFTLPREEAIKFMEERNEPYKVELIRDLPEGETISFYKQGDFVDLCAGPHIESTGKVKAFKLMSVAGAYWRGNEKNKMLQRIYGTSFTKKSDLDAYITRIEEAKKRDHRKLGRELDLFDIYEEGPGFPFFMPKGMVLRNVLEEYWREEHRKAGYQEIKTPIILNEELWHRSGHWDHYKENMYFTKIDEADFAIKPMNCPGGMLVYKRKLHSYRDLPQRLAELGLVHRHELSGVLHGLMRVRCFTQDDAHIFMTPDQIESEILGVISLIDDFYKVFGFKYHVELSTRPENSMGSDEDWERATNALKNALEKKGIDYKINEGDGAFYGPKIDFHLEDSIGRTWQCGTIQLDFQMPERFDLTYIGPDGEKHRPVMIHRVVFGSIERFIAILTEHYAGAFPVWLSPVQVKILPILEKQHDYVAEVKKALEEKGVRVEADLRNEKIGYKIREAQLEKVPYMLVIGDKEMENRTVAVRSRKDGDLGPMRLEDFVNRIVEAIKNKEN</sequence>
<comment type="caution">
    <text evidence="16">The sequence shown here is derived from an EMBL/GenBank/DDBJ whole genome shotgun (WGS) entry which is preliminary data.</text>
</comment>